<dbReference type="EMBL" id="CQEH01000010">
    <property type="protein sequence ID" value="CNL15919.1"/>
    <property type="molecule type" value="Genomic_DNA"/>
</dbReference>
<keyword evidence="3" id="KW-1185">Reference proteome</keyword>
<evidence type="ECO:0000313" key="2">
    <source>
        <dbReference type="EMBL" id="CNL15919.1"/>
    </source>
</evidence>
<organism evidence="1 4">
    <name type="scientific">Yersinia aldovae</name>
    <dbReference type="NCBI Taxonomy" id="29483"/>
    <lineage>
        <taxon>Bacteria</taxon>
        <taxon>Pseudomonadati</taxon>
        <taxon>Pseudomonadota</taxon>
        <taxon>Gammaproteobacteria</taxon>
        <taxon>Enterobacterales</taxon>
        <taxon>Yersiniaceae</taxon>
        <taxon>Yersinia</taxon>
    </lineage>
</organism>
<dbReference type="OrthoDB" id="6505770at2"/>
<dbReference type="AlphaFoldDB" id="A0A0T9TWF3"/>
<evidence type="ECO:0000313" key="4">
    <source>
        <dbReference type="Proteomes" id="UP000041595"/>
    </source>
</evidence>
<evidence type="ECO:0000313" key="3">
    <source>
        <dbReference type="Proteomes" id="UP000038647"/>
    </source>
</evidence>
<dbReference type="RefSeq" id="WP_004705645.1">
    <property type="nucleotide sequence ID" value="NZ_CABHQC010000178.1"/>
</dbReference>
<sequence length="152" mass="17831">MNRLRFSLLKGSLQDEYQLVDISIKNETNSTSIFCGNINLPRFIEWLFDNEYEIKTSELPINTTDSGSLAYKIWHFYESEEIENDIIADAMFDYRASHCLRFAARGTDFPEIYIGKLGCKHEISMFTSNDSWQYFIDILDFYESITVLTDKK</sequence>
<dbReference type="EMBL" id="CQEJ01000009">
    <property type="protein sequence ID" value="CNL05857.1"/>
    <property type="molecule type" value="Genomic_DNA"/>
</dbReference>
<reference evidence="1 4" key="2">
    <citation type="submission" date="2015-03" db="EMBL/GenBank/DDBJ databases">
        <authorList>
            <person name="Murphy D."/>
        </authorList>
    </citation>
    <scope>NUCLEOTIDE SEQUENCE [LARGE SCALE GENOMIC DNA]</scope>
    <source>
        <strain evidence="1 4">IP06005</strain>
    </source>
</reference>
<protein>
    <submittedName>
        <fullName evidence="1">Uncharacterized protein</fullName>
    </submittedName>
</protein>
<dbReference type="Proteomes" id="UP000041595">
    <property type="component" value="Unassembled WGS sequence"/>
</dbReference>
<evidence type="ECO:0000313" key="1">
    <source>
        <dbReference type="EMBL" id="CNL05857.1"/>
    </source>
</evidence>
<proteinExistence type="predicted"/>
<accession>A0A0T9TWF3</accession>
<name>A0A0T9TWF3_YERAL</name>
<reference evidence="2 3" key="1">
    <citation type="submission" date="2015-03" db="EMBL/GenBank/DDBJ databases">
        <authorList>
            <consortium name="Pathogen Informatics"/>
            <person name="Murphy D."/>
        </authorList>
    </citation>
    <scope>NUCLEOTIDE SEQUENCE [LARGE SCALE GENOMIC DNA]</scope>
    <source>
        <strain evidence="2 3">IP08791</strain>
    </source>
</reference>
<dbReference type="eggNOG" id="ENOG5033P73">
    <property type="taxonomic scope" value="Bacteria"/>
</dbReference>
<gene>
    <name evidence="1" type="ORF">ERS137965_01917</name>
    <name evidence="2" type="ORF">ERS137966_02410</name>
</gene>
<dbReference type="Proteomes" id="UP000038647">
    <property type="component" value="Unassembled WGS sequence"/>
</dbReference>